<evidence type="ECO:0000259" key="1">
    <source>
        <dbReference type="Pfam" id="PF20150"/>
    </source>
</evidence>
<evidence type="ECO:0000313" key="2">
    <source>
        <dbReference type="EMBL" id="RGP76762.1"/>
    </source>
</evidence>
<organism evidence="2 3">
    <name type="scientific">Fusarium longipes</name>
    <dbReference type="NCBI Taxonomy" id="694270"/>
    <lineage>
        <taxon>Eukaryota</taxon>
        <taxon>Fungi</taxon>
        <taxon>Dikarya</taxon>
        <taxon>Ascomycota</taxon>
        <taxon>Pezizomycotina</taxon>
        <taxon>Sordariomycetes</taxon>
        <taxon>Hypocreomycetidae</taxon>
        <taxon>Hypocreales</taxon>
        <taxon>Nectriaceae</taxon>
        <taxon>Fusarium</taxon>
    </lineage>
</organism>
<dbReference type="InterPro" id="IPR045518">
    <property type="entry name" value="2EXR"/>
</dbReference>
<keyword evidence="3" id="KW-1185">Reference proteome</keyword>
<dbReference type="AlphaFoldDB" id="A0A395SXG5"/>
<name>A0A395SXG5_9HYPO</name>
<proteinExistence type="predicted"/>
<comment type="caution">
    <text evidence="2">The sequence shown here is derived from an EMBL/GenBank/DDBJ whole genome shotgun (WGS) entry which is preliminary data.</text>
</comment>
<gene>
    <name evidence="2" type="ORF">FLONG3_5202</name>
</gene>
<dbReference type="EMBL" id="PXOG01000111">
    <property type="protein sequence ID" value="RGP76762.1"/>
    <property type="molecule type" value="Genomic_DNA"/>
</dbReference>
<dbReference type="Pfam" id="PF20150">
    <property type="entry name" value="2EXR"/>
    <property type="match status" value="1"/>
</dbReference>
<sequence length="351" mass="40724">MWYAYAQPPFEAAMITLKLLFTELGIKPVEPSAQTFTMFTQLPPEIRLLIWRAAFTLPHRDARTGYNIWQSDYRNVKNWRLPPKRKAPTGLLRACYESRSVALTEGSFLIRRHMLWFNIPSPFIEYIWVNNSVKTLMMPVNINAFAEISSFPPSLQSVASILPTAQWIQDMLLLLGSNRHRHNIRTIMDGHTWIPLRYSRGCDTETHPCVDSDTAAVTLDDPKLLDYLTSAFECHARKTLGERITRVCHRKSARNFLAWNKYISVTLLGRERYLIPDGFELKPVIVFGRPCISKAWYLKRSIVVMDKFVCRSEDDLDIEEWDDETDFGSNSTVFDPPTWFSKQIIRELIGQ</sequence>
<dbReference type="PANTHER" id="PTHR35910">
    <property type="entry name" value="2EXR DOMAIN-CONTAINING PROTEIN"/>
    <property type="match status" value="1"/>
</dbReference>
<protein>
    <recommendedName>
        <fullName evidence="1">2EXR domain-containing protein</fullName>
    </recommendedName>
</protein>
<reference evidence="2 3" key="1">
    <citation type="journal article" date="2018" name="PLoS Pathog.">
        <title>Evolution of structural diversity of trichothecenes, a family of toxins produced by plant pathogenic and entomopathogenic fungi.</title>
        <authorList>
            <person name="Proctor R.H."/>
            <person name="McCormick S.P."/>
            <person name="Kim H.S."/>
            <person name="Cardoza R.E."/>
            <person name="Stanley A.M."/>
            <person name="Lindo L."/>
            <person name="Kelly A."/>
            <person name="Brown D.W."/>
            <person name="Lee T."/>
            <person name="Vaughan M.M."/>
            <person name="Alexander N.J."/>
            <person name="Busman M."/>
            <person name="Gutierrez S."/>
        </authorList>
    </citation>
    <scope>NUCLEOTIDE SEQUENCE [LARGE SCALE GENOMIC DNA]</scope>
    <source>
        <strain evidence="2 3">NRRL 20695</strain>
    </source>
</reference>
<feature type="domain" description="2EXR" evidence="1">
    <location>
        <begin position="36"/>
        <end position="118"/>
    </location>
</feature>
<accession>A0A395SXG5</accession>
<dbReference type="Proteomes" id="UP000266234">
    <property type="component" value="Unassembled WGS sequence"/>
</dbReference>
<dbReference type="PANTHER" id="PTHR35910:SF6">
    <property type="entry name" value="2EXR DOMAIN-CONTAINING PROTEIN"/>
    <property type="match status" value="1"/>
</dbReference>
<evidence type="ECO:0000313" key="3">
    <source>
        <dbReference type="Proteomes" id="UP000266234"/>
    </source>
</evidence>
<dbReference type="OrthoDB" id="3473305at2759"/>